<name>A0A194VFT9_CYTMA</name>
<dbReference type="PANTHER" id="PTHR37017:SF10">
    <property type="entry name" value="AB HYDROLASE-1 DOMAIN-CONTAINING PROTEIN"/>
    <property type="match status" value="1"/>
</dbReference>
<proteinExistence type="predicted"/>
<dbReference type="InterPro" id="IPR000073">
    <property type="entry name" value="AB_hydrolase_1"/>
</dbReference>
<dbReference type="Proteomes" id="UP000078576">
    <property type="component" value="Unassembled WGS sequence"/>
</dbReference>
<dbReference type="EMBL" id="KN714829">
    <property type="protein sequence ID" value="KUI62724.1"/>
    <property type="molecule type" value="Genomic_DNA"/>
</dbReference>
<dbReference type="PANTHER" id="PTHR37017">
    <property type="entry name" value="AB HYDROLASE-1 DOMAIN-CONTAINING PROTEIN-RELATED"/>
    <property type="match status" value="1"/>
</dbReference>
<organism evidence="2 3">
    <name type="scientific">Cytospora mali</name>
    <name type="common">Apple Valsa canker fungus</name>
    <name type="synonym">Valsa mali</name>
    <dbReference type="NCBI Taxonomy" id="578113"/>
    <lineage>
        <taxon>Eukaryota</taxon>
        <taxon>Fungi</taxon>
        <taxon>Dikarya</taxon>
        <taxon>Ascomycota</taxon>
        <taxon>Pezizomycotina</taxon>
        <taxon>Sordariomycetes</taxon>
        <taxon>Sordariomycetidae</taxon>
        <taxon>Diaporthales</taxon>
        <taxon>Cytosporaceae</taxon>
        <taxon>Cytospora</taxon>
    </lineage>
</organism>
<dbReference type="OrthoDB" id="1263307at2759"/>
<accession>A0A194VFT9</accession>
<gene>
    <name evidence="2" type="ORF">VP1G_09841</name>
</gene>
<keyword evidence="3" id="KW-1185">Reference proteome</keyword>
<dbReference type="Pfam" id="PF12697">
    <property type="entry name" value="Abhydrolase_6"/>
    <property type="match status" value="1"/>
</dbReference>
<evidence type="ECO:0000313" key="2">
    <source>
        <dbReference type="EMBL" id="KUI62724.1"/>
    </source>
</evidence>
<feature type="domain" description="AB hydrolase-1" evidence="1">
    <location>
        <begin position="42"/>
        <end position="220"/>
    </location>
</feature>
<dbReference type="InterPro" id="IPR052897">
    <property type="entry name" value="Sec-Metab_Biosynth_Hydrolase"/>
</dbReference>
<evidence type="ECO:0000313" key="3">
    <source>
        <dbReference type="Proteomes" id="UP000078576"/>
    </source>
</evidence>
<sequence length="227" mass="25001">MTSNTKPTVLIVHGGWHVPESYEKLTAILESAGYELCRKSDSGRTYWVLAHSYGGQVASNALYGLGVEARSAKGLKGGVSHLIYMTGYAGPEGVAMMDKVKEFGNMDLVPLAFDFADDDTCVSRDPKNLIVGPGDEAEVEAYLKTFVRWNGKCMYQPTEHAAWRKIPTAYIYTKADMTVPIHYQRQFVEDIEKAGRKVQTFEVETGHCPNFSAPQAVVDAVNKVVLG</sequence>
<evidence type="ECO:0000259" key="1">
    <source>
        <dbReference type="Pfam" id="PF12697"/>
    </source>
</evidence>
<dbReference type="STRING" id="694573.A0A194VFT9"/>
<dbReference type="Gene3D" id="3.40.50.1820">
    <property type="entry name" value="alpha/beta hydrolase"/>
    <property type="match status" value="1"/>
</dbReference>
<protein>
    <recommendedName>
        <fullName evidence="1">AB hydrolase-1 domain-containing protein</fullName>
    </recommendedName>
</protein>
<reference evidence="3" key="1">
    <citation type="submission" date="2014-12" db="EMBL/GenBank/DDBJ databases">
        <title>Genome Sequence of Valsa Canker Pathogens Uncovers a Specific Adaption of Colonization on Woody Bark.</title>
        <authorList>
            <person name="Yin Z."/>
            <person name="Liu H."/>
            <person name="Gao X."/>
            <person name="Li Z."/>
            <person name="Song N."/>
            <person name="Ke X."/>
            <person name="Dai Q."/>
            <person name="Wu Y."/>
            <person name="Sun Y."/>
            <person name="Xu J.-R."/>
            <person name="Kang Z.K."/>
            <person name="Wang L."/>
            <person name="Huang L."/>
        </authorList>
    </citation>
    <scope>NUCLEOTIDE SEQUENCE [LARGE SCALE GENOMIC DNA]</scope>
    <source>
        <strain evidence="3">SXYL134</strain>
    </source>
</reference>
<dbReference type="SUPFAM" id="SSF53474">
    <property type="entry name" value="alpha/beta-Hydrolases"/>
    <property type="match status" value="1"/>
</dbReference>
<dbReference type="InterPro" id="IPR029058">
    <property type="entry name" value="AB_hydrolase_fold"/>
</dbReference>
<dbReference type="AlphaFoldDB" id="A0A194VFT9"/>